<evidence type="ECO:0000313" key="1">
    <source>
        <dbReference type="EMBL" id="CAH2070315.1"/>
    </source>
</evidence>
<keyword evidence="2" id="KW-1185">Reference proteome</keyword>
<proteinExistence type="predicted"/>
<sequence length="122" mass="14445">MRRLDKIRDSNRQSKQLDELTEKMRECKRRSTSAMMNGMLLWKDATRKSSQLFPHDPFSFLLSLRLTSLGVYKADLTLSVRRLSRISIQLMMETLKKKLRCWKLPFPKSNLTHLQLHKISPL</sequence>
<gene>
    <name evidence="1" type="ORF">TAV2_LOCUS21791</name>
</gene>
<organism evidence="1 2">
    <name type="scientific">Thlaspi arvense</name>
    <name type="common">Field penny-cress</name>
    <dbReference type="NCBI Taxonomy" id="13288"/>
    <lineage>
        <taxon>Eukaryota</taxon>
        <taxon>Viridiplantae</taxon>
        <taxon>Streptophyta</taxon>
        <taxon>Embryophyta</taxon>
        <taxon>Tracheophyta</taxon>
        <taxon>Spermatophyta</taxon>
        <taxon>Magnoliopsida</taxon>
        <taxon>eudicotyledons</taxon>
        <taxon>Gunneridae</taxon>
        <taxon>Pentapetalae</taxon>
        <taxon>rosids</taxon>
        <taxon>malvids</taxon>
        <taxon>Brassicales</taxon>
        <taxon>Brassicaceae</taxon>
        <taxon>Thlaspideae</taxon>
        <taxon>Thlaspi</taxon>
    </lineage>
</organism>
<dbReference type="Proteomes" id="UP000836841">
    <property type="component" value="Chromosome 6"/>
</dbReference>
<evidence type="ECO:0000313" key="2">
    <source>
        <dbReference type="Proteomes" id="UP000836841"/>
    </source>
</evidence>
<reference evidence="1 2" key="1">
    <citation type="submission" date="2022-03" db="EMBL/GenBank/DDBJ databases">
        <authorList>
            <person name="Nunn A."/>
            <person name="Chopra R."/>
            <person name="Nunn A."/>
            <person name="Contreras Garrido A."/>
        </authorList>
    </citation>
    <scope>NUCLEOTIDE SEQUENCE [LARGE SCALE GENOMIC DNA]</scope>
</reference>
<accession>A0AAU9STZ3</accession>
<dbReference type="EMBL" id="OU466862">
    <property type="protein sequence ID" value="CAH2070315.1"/>
    <property type="molecule type" value="Genomic_DNA"/>
</dbReference>
<dbReference type="AlphaFoldDB" id="A0AAU9STZ3"/>
<name>A0AAU9STZ3_THLAR</name>
<protein>
    <submittedName>
        <fullName evidence="1">Uncharacterized protein</fullName>
    </submittedName>
</protein>